<feature type="compositionally biased region" description="Basic and acidic residues" evidence="6">
    <location>
        <begin position="616"/>
        <end position="625"/>
    </location>
</feature>
<dbReference type="InterPro" id="IPR011701">
    <property type="entry name" value="MFS"/>
</dbReference>
<keyword evidence="4 7" id="KW-1133">Transmembrane helix</keyword>
<feature type="region of interest" description="Disordered" evidence="6">
    <location>
        <begin position="1"/>
        <end position="31"/>
    </location>
</feature>
<dbReference type="GO" id="GO:0005765">
    <property type="term" value="C:lysosomal membrane"/>
    <property type="evidence" value="ECO:0007669"/>
    <property type="project" value="TreeGrafter"/>
</dbReference>
<feature type="transmembrane region" description="Helical" evidence="7">
    <location>
        <begin position="463"/>
        <end position="485"/>
    </location>
</feature>
<dbReference type="InterPro" id="IPR020846">
    <property type="entry name" value="MFS_dom"/>
</dbReference>
<evidence type="ECO:0000256" key="4">
    <source>
        <dbReference type="ARBA" id="ARBA00022989"/>
    </source>
</evidence>
<proteinExistence type="predicted"/>
<reference evidence="10" key="1">
    <citation type="submission" date="2020-12" db="UniProtKB">
        <authorList>
            <consortium name="WormBaseParasite"/>
        </authorList>
    </citation>
    <scope>IDENTIFICATION</scope>
    <source>
        <strain evidence="10">MHco3</strain>
    </source>
</reference>
<sequence>MEENAPMATSHGSLPRANSRTDRSRLLRGERPQRLRLPTTSYIAEPSPCTPCSVFSFDLPNSPCIVKGRSRHARSTSHGSAMTPRSMFSFDMAFDFIVPKTPRTPRTPISPKTPKTPRFPELPTIEEARTSFSFEIPKPKDETSSRTESGDSSIDTVTSRCTDWKSIRLMMIVILLTRIQFTVYFASLWPFLQEVDESATMQDYAVISAVYSIGIAGSAPFFGYWSNKLGCIRIPSMCSMILMLISNAMYIVMHNFNGYGKYAMGVARFLAGVAAGGNSLLPTYWTYAAAPEDRSTAAALFDGAFCLGIALGPGFQLIFSPLSYPGTMIGRFWINMYTMPAIVANVLVAITLIIMMFFFEEAPMFRDEKRESVVSTDTSISLSLPPFDKLAVMCCIFAKMVQMFIYANMETIGSMYTQQMFDLTRTETTQFNSILVSLSGFVGFAFLLTYVWTKIGKRIDNRIGAIIGVLICVGFLFTTYSWWFYPETIEHDGCHSPWCSTTPKIPWTLYAGSYVIVFGVGFAMMNVHLASMYSGVLGPRRQGTMHGINTLLASCSRVLGPVAVTDMFGYFGPQVVWIFQLGVWALLLSAIAACYKRLVPLDVPQQPQEDSDVEEDDKKPINNDQ</sequence>
<feature type="region of interest" description="Disordered" evidence="6">
    <location>
        <begin position="605"/>
        <end position="625"/>
    </location>
</feature>
<evidence type="ECO:0000313" key="9">
    <source>
        <dbReference type="Proteomes" id="UP000025227"/>
    </source>
</evidence>
<dbReference type="CDD" id="cd17326">
    <property type="entry name" value="MFS_MFSD8"/>
    <property type="match status" value="1"/>
</dbReference>
<dbReference type="PANTHER" id="PTHR23510">
    <property type="entry name" value="INNER MEMBRANE TRANSPORT PROTEIN YAJR"/>
    <property type="match status" value="1"/>
</dbReference>
<keyword evidence="3 7" id="KW-0812">Transmembrane</keyword>
<evidence type="ECO:0000313" key="10">
    <source>
        <dbReference type="WBParaSite" id="HCON_00073280-00001"/>
    </source>
</evidence>
<organism evidence="9 10">
    <name type="scientific">Haemonchus contortus</name>
    <name type="common">Barber pole worm</name>
    <dbReference type="NCBI Taxonomy" id="6289"/>
    <lineage>
        <taxon>Eukaryota</taxon>
        <taxon>Metazoa</taxon>
        <taxon>Ecdysozoa</taxon>
        <taxon>Nematoda</taxon>
        <taxon>Chromadorea</taxon>
        <taxon>Rhabditida</taxon>
        <taxon>Rhabditina</taxon>
        <taxon>Rhabditomorpha</taxon>
        <taxon>Strongyloidea</taxon>
        <taxon>Trichostrongylidae</taxon>
        <taxon>Haemonchus</taxon>
    </lineage>
</organism>
<feature type="domain" description="Major facilitator superfamily (MFS) profile" evidence="8">
    <location>
        <begin position="166"/>
        <end position="608"/>
    </location>
</feature>
<dbReference type="SUPFAM" id="SSF103473">
    <property type="entry name" value="MFS general substrate transporter"/>
    <property type="match status" value="1"/>
</dbReference>
<dbReference type="OrthoDB" id="5831840at2759"/>
<feature type="transmembrane region" description="Helical" evidence="7">
    <location>
        <begin position="297"/>
        <end position="319"/>
    </location>
</feature>
<protein>
    <submittedName>
        <fullName evidence="10">MFS domain-containing protein</fullName>
    </submittedName>
</protein>
<keyword evidence="5 7" id="KW-0472">Membrane</keyword>
<dbReference type="GO" id="GO:0022857">
    <property type="term" value="F:transmembrane transporter activity"/>
    <property type="evidence" value="ECO:0007669"/>
    <property type="project" value="InterPro"/>
</dbReference>
<evidence type="ECO:0000256" key="7">
    <source>
        <dbReference type="SAM" id="Phobius"/>
    </source>
</evidence>
<name>A0A7I4YAH5_HAECO</name>
<dbReference type="Pfam" id="PF07690">
    <property type="entry name" value="MFS_1"/>
    <property type="match status" value="1"/>
</dbReference>
<evidence type="ECO:0000256" key="5">
    <source>
        <dbReference type="ARBA" id="ARBA00023136"/>
    </source>
</evidence>
<dbReference type="Proteomes" id="UP000025227">
    <property type="component" value="Unplaced"/>
</dbReference>
<feature type="transmembrane region" description="Helical" evidence="7">
    <location>
        <begin position="204"/>
        <end position="225"/>
    </location>
</feature>
<evidence type="ECO:0000256" key="1">
    <source>
        <dbReference type="ARBA" id="ARBA00004127"/>
    </source>
</evidence>
<dbReference type="OMA" id="CATTPRI"/>
<feature type="transmembrane region" description="Helical" evidence="7">
    <location>
        <begin position="339"/>
        <end position="359"/>
    </location>
</feature>
<feature type="region of interest" description="Disordered" evidence="6">
    <location>
        <begin position="136"/>
        <end position="156"/>
    </location>
</feature>
<accession>A0A7I4YAH5</accession>
<evidence type="ECO:0000256" key="6">
    <source>
        <dbReference type="SAM" id="MobiDB-lite"/>
    </source>
</evidence>
<feature type="region of interest" description="Disordered" evidence="6">
    <location>
        <begin position="101"/>
        <end position="120"/>
    </location>
</feature>
<dbReference type="AlphaFoldDB" id="A0A7I4YAH5"/>
<dbReference type="PROSITE" id="PS50850">
    <property type="entry name" value="MFS"/>
    <property type="match status" value="1"/>
</dbReference>
<keyword evidence="2" id="KW-0813">Transport</keyword>
<keyword evidence="9" id="KW-1185">Reference proteome</keyword>
<evidence type="ECO:0000256" key="3">
    <source>
        <dbReference type="ARBA" id="ARBA00022692"/>
    </source>
</evidence>
<feature type="transmembrane region" description="Helical" evidence="7">
    <location>
        <begin position="505"/>
        <end position="527"/>
    </location>
</feature>
<dbReference type="GO" id="GO:0012505">
    <property type="term" value="C:endomembrane system"/>
    <property type="evidence" value="ECO:0007669"/>
    <property type="project" value="UniProtKB-SubCell"/>
</dbReference>
<dbReference type="WBParaSite" id="HCON_00073280-00001">
    <property type="protein sequence ID" value="HCON_00073280-00001"/>
    <property type="gene ID" value="HCON_00073280"/>
</dbReference>
<feature type="compositionally biased region" description="Basic and acidic residues" evidence="6">
    <location>
        <begin position="19"/>
        <end position="31"/>
    </location>
</feature>
<comment type="subcellular location">
    <subcellularLocation>
        <location evidence="1">Endomembrane system</location>
        <topology evidence="1">Multi-pass membrane protein</topology>
    </subcellularLocation>
</comment>
<dbReference type="InterPro" id="IPR051068">
    <property type="entry name" value="MFS_Domain-Containing_Protein"/>
</dbReference>
<feature type="compositionally biased region" description="Basic and acidic residues" evidence="6">
    <location>
        <begin position="137"/>
        <end position="149"/>
    </location>
</feature>
<evidence type="ECO:0000256" key="2">
    <source>
        <dbReference type="ARBA" id="ARBA00022448"/>
    </source>
</evidence>
<dbReference type="Gene3D" id="1.20.1250.20">
    <property type="entry name" value="MFS general substrate transporter like domains"/>
    <property type="match status" value="1"/>
</dbReference>
<feature type="transmembrane region" description="Helical" evidence="7">
    <location>
        <begin position="169"/>
        <end position="192"/>
    </location>
</feature>
<evidence type="ECO:0000259" key="8">
    <source>
        <dbReference type="PROSITE" id="PS50850"/>
    </source>
</evidence>
<dbReference type="InterPro" id="IPR036259">
    <property type="entry name" value="MFS_trans_sf"/>
</dbReference>
<feature type="transmembrane region" description="Helical" evidence="7">
    <location>
        <begin position="262"/>
        <end position="285"/>
    </location>
</feature>
<dbReference type="PANTHER" id="PTHR23510:SF3">
    <property type="entry name" value="MAJOR FACILITATOR SUPERFAMILY DOMAIN-CONTAINING PROTEIN 8"/>
    <property type="match status" value="1"/>
</dbReference>
<feature type="transmembrane region" description="Helical" evidence="7">
    <location>
        <begin position="237"/>
        <end position="256"/>
    </location>
</feature>
<feature type="transmembrane region" description="Helical" evidence="7">
    <location>
        <begin position="429"/>
        <end position="451"/>
    </location>
</feature>
<feature type="transmembrane region" description="Helical" evidence="7">
    <location>
        <begin position="577"/>
        <end position="595"/>
    </location>
</feature>